<gene>
    <name evidence="2" type="primary">tmcAL</name>
    <name evidence="3" type="ORF">ERS852471_00328</name>
</gene>
<organism evidence="3 4">
    <name type="scientific">Clostridium disporicum</name>
    <dbReference type="NCBI Taxonomy" id="84024"/>
    <lineage>
        <taxon>Bacteria</taxon>
        <taxon>Bacillati</taxon>
        <taxon>Bacillota</taxon>
        <taxon>Clostridia</taxon>
        <taxon>Eubacteriales</taxon>
        <taxon>Clostridiaceae</taxon>
        <taxon>Clostridium</taxon>
    </lineage>
</organism>
<protein>
    <recommendedName>
        <fullName evidence="2">tRNA(Met) cytidine acetate ligase</fullName>
        <ecNumber evidence="2">6.3.4.-</ecNumber>
    </recommendedName>
</protein>
<keyword evidence="2" id="KW-0436">Ligase</keyword>
<comment type="subcellular location">
    <subcellularLocation>
        <location evidence="2">Cytoplasm</location>
    </subcellularLocation>
</comment>
<dbReference type="GO" id="GO:0005737">
    <property type="term" value="C:cytoplasm"/>
    <property type="evidence" value="ECO:0007669"/>
    <property type="project" value="UniProtKB-SubCell"/>
</dbReference>
<dbReference type="GO" id="GO:0000049">
    <property type="term" value="F:tRNA binding"/>
    <property type="evidence" value="ECO:0007669"/>
    <property type="project" value="UniProtKB-KW"/>
</dbReference>
<feature type="binding site" evidence="2">
    <location>
        <position position="164"/>
    </location>
    <ligand>
        <name>ATP</name>
        <dbReference type="ChEBI" id="CHEBI:30616"/>
    </ligand>
</feature>
<feature type="binding site" evidence="2">
    <location>
        <position position="189"/>
    </location>
    <ligand>
        <name>ATP</name>
        <dbReference type="ChEBI" id="CHEBI:30616"/>
    </ligand>
</feature>
<dbReference type="RefSeq" id="WP_055263273.1">
    <property type="nucleotide sequence ID" value="NZ_CABIXQ010000002.1"/>
</dbReference>
<dbReference type="AlphaFoldDB" id="A0A173YX11"/>
<comment type="similarity">
    <text evidence="2">Belongs to the TmcAL family.</text>
</comment>
<dbReference type="InterPro" id="IPR014729">
    <property type="entry name" value="Rossmann-like_a/b/a_fold"/>
</dbReference>
<accession>A0A173YX11</accession>
<dbReference type="EC" id="6.3.4.-" evidence="2"/>
<dbReference type="EMBL" id="CYZX01000002">
    <property type="protein sequence ID" value="CUN68013.1"/>
    <property type="molecule type" value="Genomic_DNA"/>
</dbReference>
<dbReference type="Gene3D" id="3.40.50.620">
    <property type="entry name" value="HUPs"/>
    <property type="match status" value="1"/>
</dbReference>
<evidence type="ECO:0000313" key="4">
    <source>
        <dbReference type="Proteomes" id="UP000095594"/>
    </source>
</evidence>
<dbReference type="NCBIfam" id="NF010191">
    <property type="entry name" value="PRK13670.1"/>
    <property type="match status" value="1"/>
</dbReference>
<proteinExistence type="inferred from homology"/>
<keyword evidence="2" id="KW-0820">tRNA-binding</keyword>
<keyword evidence="2" id="KW-0547">Nucleotide-binding</keyword>
<dbReference type="GO" id="GO:0005524">
    <property type="term" value="F:ATP binding"/>
    <property type="evidence" value="ECO:0007669"/>
    <property type="project" value="UniProtKB-KW"/>
</dbReference>
<comment type="catalytic activity">
    <reaction evidence="2">
        <text>cytidine(34) in elongator tRNA(Met) + acetate + ATP = N(4)-acetylcytidine(34) in elongator tRNA(Met) + AMP + diphosphate</text>
        <dbReference type="Rhea" id="RHEA:58144"/>
        <dbReference type="Rhea" id="RHEA-COMP:10693"/>
        <dbReference type="Rhea" id="RHEA-COMP:10694"/>
        <dbReference type="ChEBI" id="CHEBI:30089"/>
        <dbReference type="ChEBI" id="CHEBI:30616"/>
        <dbReference type="ChEBI" id="CHEBI:33019"/>
        <dbReference type="ChEBI" id="CHEBI:74900"/>
        <dbReference type="ChEBI" id="CHEBI:82748"/>
        <dbReference type="ChEBI" id="CHEBI:456215"/>
    </reaction>
</comment>
<dbReference type="Proteomes" id="UP000095594">
    <property type="component" value="Unassembled WGS sequence"/>
</dbReference>
<keyword evidence="2" id="KW-0694">RNA-binding</keyword>
<dbReference type="GO" id="GO:0016879">
    <property type="term" value="F:ligase activity, forming carbon-nitrogen bonds"/>
    <property type="evidence" value="ECO:0007669"/>
    <property type="project" value="UniProtKB-UniRule"/>
</dbReference>
<comment type="caution">
    <text evidence="2">Lacks conserved residue(s) required for the propagation of feature annotation.</text>
</comment>
<feature type="binding site" evidence="2">
    <location>
        <position position="102"/>
    </location>
    <ligand>
        <name>ATP</name>
        <dbReference type="ChEBI" id="CHEBI:30616"/>
    </ligand>
</feature>
<reference evidence="3 4" key="1">
    <citation type="submission" date="2015-09" db="EMBL/GenBank/DDBJ databases">
        <authorList>
            <consortium name="Pathogen Informatics"/>
        </authorList>
    </citation>
    <scope>NUCLEOTIDE SEQUENCE [LARGE SCALE GENOMIC DNA]</scope>
    <source>
        <strain evidence="3 4">2789STDY5834856</strain>
    </source>
</reference>
<dbReference type="InterPro" id="IPR008513">
    <property type="entry name" value="tRNA(Met)_cyd_acetate_ligase"/>
</dbReference>
<keyword evidence="2" id="KW-0067">ATP-binding</keyword>
<dbReference type="GO" id="GO:0006400">
    <property type="term" value="P:tRNA modification"/>
    <property type="evidence" value="ECO:0007669"/>
    <property type="project" value="UniProtKB-UniRule"/>
</dbReference>
<dbReference type="HAMAP" id="MF_01539">
    <property type="entry name" value="TmcAL"/>
    <property type="match status" value="1"/>
</dbReference>
<evidence type="ECO:0000313" key="3">
    <source>
        <dbReference type="EMBL" id="CUN68013.1"/>
    </source>
</evidence>
<evidence type="ECO:0000256" key="2">
    <source>
        <dbReference type="HAMAP-Rule" id="MF_01539"/>
    </source>
</evidence>
<keyword evidence="1 2" id="KW-0819">tRNA processing</keyword>
<dbReference type="Pfam" id="PF05636">
    <property type="entry name" value="HIGH_NTase1"/>
    <property type="match status" value="1"/>
</dbReference>
<sequence length="401" mass="45211">MNITGIITEYNPFHNGHLYHITEAKKATNCDGIVCIMSGNFVQRGGPAIIDKWKRTEMALENGVDLVLELPTFYAVSSAEIFARGAVSILNSLGVVDNLYFGSECGDVDSLYKIAKILTTNNDSFNNMLKNNLKEGISFAKAREKSLIDFSKDDSIKDVISSSNNILGIEYIKAILLEKSKIKPYTLKREGSNYNETNIESTFSSATSIRKALSDNEYSINTLSSVMPEPSYNILKSLKNDGYTFSFDEDLYKFLRYKISTNCVNFNNLYEASEGLDKKILKEVIDSTSYDDLILRVKSKRYTYTKISRLLTQIFIGFDNYNFDKNTISQYNFGRILGFNSKGREILSSIKKTSSIPLITKVPKHPNNPLLELDILATKAYSILNPNLNPKSDYLKNPIIK</sequence>
<name>A0A173YX11_9CLOT</name>
<dbReference type="PANTHER" id="PTHR37825">
    <property type="entry name" value="TRNA(MET) CYTIDINE ACETATE LIGASE"/>
    <property type="match status" value="1"/>
</dbReference>
<keyword evidence="2" id="KW-0963">Cytoplasm</keyword>
<comment type="function">
    <text evidence="2">Catalyzes the formation of N(4)-acetylcytidine (ac(4)C) at the wobble position of elongator tRNA(Met), using acetate and ATP as substrates. First activates an acetate ion to form acetyladenylate (Ac-AMP) and then transfers the acetyl group to tRNA to form ac(4)C34.</text>
</comment>
<dbReference type="SUPFAM" id="SSF52374">
    <property type="entry name" value="Nucleotidylyl transferase"/>
    <property type="match status" value="1"/>
</dbReference>
<feature type="binding site" evidence="2">
    <location>
        <begin position="7"/>
        <end position="20"/>
    </location>
    <ligand>
        <name>ATP</name>
        <dbReference type="ChEBI" id="CHEBI:30616"/>
    </ligand>
</feature>
<dbReference type="OrthoDB" id="9769796at2"/>
<dbReference type="PANTHER" id="PTHR37825:SF1">
    <property type="entry name" value="TRNA(MET) CYTIDINE ACETATE LIGASE"/>
    <property type="match status" value="1"/>
</dbReference>
<evidence type="ECO:0000256" key="1">
    <source>
        <dbReference type="ARBA" id="ARBA00022694"/>
    </source>
</evidence>